<accession>A0A8H3F324</accession>
<feature type="transmembrane region" description="Helical" evidence="1">
    <location>
        <begin position="130"/>
        <end position="152"/>
    </location>
</feature>
<organism evidence="2 3">
    <name type="scientific">Imshaugia aleurites</name>
    <dbReference type="NCBI Taxonomy" id="172621"/>
    <lineage>
        <taxon>Eukaryota</taxon>
        <taxon>Fungi</taxon>
        <taxon>Dikarya</taxon>
        <taxon>Ascomycota</taxon>
        <taxon>Pezizomycotina</taxon>
        <taxon>Lecanoromycetes</taxon>
        <taxon>OSLEUM clade</taxon>
        <taxon>Lecanoromycetidae</taxon>
        <taxon>Lecanorales</taxon>
        <taxon>Lecanorineae</taxon>
        <taxon>Parmeliaceae</taxon>
        <taxon>Imshaugia</taxon>
    </lineage>
</organism>
<proteinExistence type="predicted"/>
<keyword evidence="1" id="KW-0472">Membrane</keyword>
<evidence type="ECO:0000256" key="1">
    <source>
        <dbReference type="SAM" id="Phobius"/>
    </source>
</evidence>
<keyword evidence="1" id="KW-0812">Transmembrane</keyword>
<comment type="caution">
    <text evidence="2">The sequence shown here is derived from an EMBL/GenBank/DDBJ whole genome shotgun (WGS) entry which is preliminary data.</text>
</comment>
<gene>
    <name evidence="2" type="ORF">IMSHALPRED_003261</name>
</gene>
<evidence type="ECO:0000313" key="3">
    <source>
        <dbReference type="Proteomes" id="UP000664534"/>
    </source>
</evidence>
<keyword evidence="1" id="KW-1133">Transmembrane helix</keyword>
<dbReference type="EMBL" id="CAJPDT010000017">
    <property type="protein sequence ID" value="CAF9916668.1"/>
    <property type="molecule type" value="Genomic_DNA"/>
</dbReference>
<name>A0A8H3F324_9LECA</name>
<feature type="transmembrane region" description="Helical" evidence="1">
    <location>
        <begin position="95"/>
        <end position="118"/>
    </location>
</feature>
<evidence type="ECO:0000313" key="2">
    <source>
        <dbReference type="EMBL" id="CAF9916668.1"/>
    </source>
</evidence>
<sequence>MVKTTLQSRSSALKRLEWLHVHANFDTAVGRTNGQWIYPLYVQNDKNLFCCGQAESSTNTCLSSTKGSTTPFSIEDGPVIFNRTSGSTSPNYTNIASITVTATAIVTATATTTTLSLYSKIPTSSSRREAGIGAGVGGLLGLALLVTFGLLWKQSKHKQSLRKDAQNWERKYSELMTYGAAGVGGLGYQPPHQRGGWHPDELDGRPHLPPQLEGWRPDEIDGRQVYEVATRTGAA</sequence>
<dbReference type="OrthoDB" id="10605024at2759"/>
<reference evidence="2" key="1">
    <citation type="submission" date="2021-03" db="EMBL/GenBank/DDBJ databases">
        <authorList>
            <person name="Tagirdzhanova G."/>
        </authorList>
    </citation>
    <scope>NUCLEOTIDE SEQUENCE</scope>
</reference>
<protein>
    <submittedName>
        <fullName evidence="2">Uncharacterized protein</fullName>
    </submittedName>
</protein>
<keyword evidence="3" id="KW-1185">Reference proteome</keyword>
<dbReference type="AlphaFoldDB" id="A0A8H3F324"/>
<dbReference type="Proteomes" id="UP000664534">
    <property type="component" value="Unassembled WGS sequence"/>
</dbReference>